<dbReference type="PROSITE" id="PS00374">
    <property type="entry name" value="MGMT"/>
    <property type="match status" value="1"/>
</dbReference>
<dbReference type="SUPFAM" id="SSF57884">
    <property type="entry name" value="Ada DNA repair protein, N-terminal domain (N-Ada 10)"/>
    <property type="match status" value="1"/>
</dbReference>
<dbReference type="InterPro" id="IPR001497">
    <property type="entry name" value="MethylDNA_cys_MeTrfase_AS"/>
</dbReference>
<dbReference type="GO" id="GO:0043565">
    <property type="term" value="F:sequence-specific DNA binding"/>
    <property type="evidence" value="ECO:0007669"/>
    <property type="project" value="InterPro"/>
</dbReference>
<dbReference type="GO" id="GO:0008270">
    <property type="term" value="F:zinc ion binding"/>
    <property type="evidence" value="ECO:0007669"/>
    <property type="project" value="InterPro"/>
</dbReference>
<dbReference type="InterPro" id="IPR036217">
    <property type="entry name" value="MethylDNA_cys_MeTrfase_DNAb"/>
</dbReference>
<dbReference type="CDD" id="cd06445">
    <property type="entry name" value="ATase"/>
    <property type="match status" value="1"/>
</dbReference>
<sequence length="354" mass="38505">MAAIEDKYTEENDRWTAIVDRNADADDHFYYSVKTTGVYCRPSCAARLALRKNVAFHLTCKDAENAGFRPCKRCRPDEVALAGRQVKAITIACRLIEEAEEAPKLDVLAKAVSMSPYHFHRIFKRVTGMTPKAYATAHRASRIRNELPQSNSVTEAIYGAGYNSNGRFYATSSKTLGMTPSKYRSGGTGETIQFAVGECGLGSILVAASTTGICAILLGDSPDILAQDLQDRFPSASLEGGDKHFEQWVARVVGFVEAPQLGLDLPLDIRGTAFQQRVWQALCDIPIGSTASYAQVARAIGSPKAARAIARACGANAIAIAIPCHRVVRNDGSISGYRWGVERKRQLLEQEASL</sequence>
<dbReference type="Gene3D" id="1.10.10.60">
    <property type="entry name" value="Homeodomain-like"/>
    <property type="match status" value="1"/>
</dbReference>
<dbReference type="PROSITE" id="PS01124">
    <property type="entry name" value="HTH_ARAC_FAMILY_2"/>
    <property type="match status" value="1"/>
</dbReference>
<dbReference type="SUPFAM" id="SSF46689">
    <property type="entry name" value="Homeodomain-like"/>
    <property type="match status" value="1"/>
</dbReference>
<dbReference type="GO" id="GO:0003700">
    <property type="term" value="F:DNA-binding transcription factor activity"/>
    <property type="evidence" value="ECO:0007669"/>
    <property type="project" value="InterPro"/>
</dbReference>
<dbReference type="InterPro" id="IPR004026">
    <property type="entry name" value="Ada_DNA_repair_Zn-bd"/>
</dbReference>
<dbReference type="InterPro" id="IPR009057">
    <property type="entry name" value="Homeodomain-like_sf"/>
</dbReference>
<dbReference type="SUPFAM" id="SSF46767">
    <property type="entry name" value="Methylated DNA-protein cysteine methyltransferase, C-terminal domain"/>
    <property type="match status" value="1"/>
</dbReference>
<evidence type="ECO:0000256" key="2">
    <source>
        <dbReference type="ARBA" id="ARBA00001947"/>
    </source>
</evidence>
<evidence type="ECO:0000259" key="13">
    <source>
        <dbReference type="PROSITE" id="PS01124"/>
    </source>
</evidence>
<comment type="cofactor">
    <cofactor evidence="2">
        <name>Zn(2+)</name>
        <dbReference type="ChEBI" id="CHEBI:29105"/>
    </cofactor>
</comment>
<dbReference type="Gene3D" id="3.40.10.10">
    <property type="entry name" value="DNA Methylphosphotriester Repair Domain"/>
    <property type="match status" value="1"/>
</dbReference>
<comment type="catalytic activity">
    <reaction evidence="12">
        <text>a 6-O-methyl-2'-deoxyguanosine in DNA + L-cysteinyl-[protein] = S-methyl-L-cysteinyl-[protein] + a 2'-deoxyguanosine in DNA</text>
        <dbReference type="Rhea" id="RHEA:24000"/>
        <dbReference type="Rhea" id="RHEA-COMP:10131"/>
        <dbReference type="Rhea" id="RHEA-COMP:10132"/>
        <dbReference type="Rhea" id="RHEA-COMP:11367"/>
        <dbReference type="Rhea" id="RHEA-COMP:11368"/>
        <dbReference type="ChEBI" id="CHEBI:29950"/>
        <dbReference type="ChEBI" id="CHEBI:82612"/>
        <dbReference type="ChEBI" id="CHEBI:85445"/>
        <dbReference type="ChEBI" id="CHEBI:85448"/>
        <dbReference type="EC" id="2.1.1.63"/>
    </reaction>
</comment>
<evidence type="ECO:0000313" key="14">
    <source>
        <dbReference type="EMBL" id="VAV97930.1"/>
    </source>
</evidence>
<dbReference type="GO" id="GO:0003908">
    <property type="term" value="F:methylated-DNA-[protein]-cysteine S-methyltransferase activity"/>
    <property type="evidence" value="ECO:0007669"/>
    <property type="project" value="UniProtKB-EC"/>
</dbReference>
<keyword evidence="7" id="KW-0227">DNA damage</keyword>
<keyword evidence="8" id="KW-0805">Transcription regulation</keyword>
<organism evidence="14">
    <name type="scientific">hydrothermal vent metagenome</name>
    <dbReference type="NCBI Taxonomy" id="652676"/>
    <lineage>
        <taxon>unclassified sequences</taxon>
        <taxon>metagenomes</taxon>
        <taxon>ecological metagenomes</taxon>
    </lineage>
</organism>
<dbReference type="SMART" id="SM00342">
    <property type="entry name" value="HTH_ARAC"/>
    <property type="match status" value="1"/>
</dbReference>
<dbReference type="FunFam" id="1.10.10.10:FF:000214">
    <property type="entry name" value="Methylated-DNA--protein-cysteine methyltransferase"/>
    <property type="match status" value="1"/>
</dbReference>
<dbReference type="Pfam" id="PF12833">
    <property type="entry name" value="HTH_18"/>
    <property type="match status" value="1"/>
</dbReference>
<dbReference type="InterPro" id="IPR014048">
    <property type="entry name" value="MethylDNA_cys_MeTrfase_DNA-bd"/>
</dbReference>
<dbReference type="PIRSF" id="PIRSF000409">
    <property type="entry name" value="Ada"/>
    <property type="match status" value="1"/>
</dbReference>
<dbReference type="Pfam" id="PF01035">
    <property type="entry name" value="DNA_binding_1"/>
    <property type="match status" value="1"/>
</dbReference>
<protein>
    <recommendedName>
        <fullName evidence="4">methylated-DNA--[protein]-cysteine S-methyltransferase</fullName>
        <ecNumber evidence="4">2.1.1.63</ecNumber>
    </recommendedName>
</protein>
<dbReference type="Pfam" id="PF02805">
    <property type="entry name" value="Ada_Zn_binding"/>
    <property type="match status" value="1"/>
</dbReference>
<evidence type="ECO:0000256" key="1">
    <source>
        <dbReference type="ARBA" id="ARBA00001286"/>
    </source>
</evidence>
<dbReference type="InterPro" id="IPR036388">
    <property type="entry name" value="WH-like_DNA-bd_sf"/>
</dbReference>
<evidence type="ECO:0000256" key="5">
    <source>
        <dbReference type="ARBA" id="ARBA00022603"/>
    </source>
</evidence>
<evidence type="ECO:0000256" key="12">
    <source>
        <dbReference type="ARBA" id="ARBA00049348"/>
    </source>
</evidence>
<dbReference type="InterPro" id="IPR036631">
    <property type="entry name" value="MGMT_N_sf"/>
</dbReference>
<feature type="domain" description="HTH araC/xylS-type" evidence="13">
    <location>
        <begin position="89"/>
        <end position="186"/>
    </location>
</feature>
<keyword evidence="9" id="KW-0010">Activator</keyword>
<evidence type="ECO:0000256" key="3">
    <source>
        <dbReference type="ARBA" id="ARBA00008711"/>
    </source>
</evidence>
<evidence type="ECO:0000256" key="8">
    <source>
        <dbReference type="ARBA" id="ARBA00023015"/>
    </source>
</evidence>
<keyword evidence="10" id="KW-0804">Transcription</keyword>
<proteinExistence type="inferred from homology"/>
<evidence type="ECO:0000256" key="10">
    <source>
        <dbReference type="ARBA" id="ARBA00023163"/>
    </source>
</evidence>
<dbReference type="NCBIfam" id="TIGR00589">
    <property type="entry name" value="ogt"/>
    <property type="match status" value="1"/>
</dbReference>
<evidence type="ECO:0000256" key="6">
    <source>
        <dbReference type="ARBA" id="ARBA00022679"/>
    </source>
</evidence>
<keyword evidence="5 14" id="KW-0489">Methyltransferase</keyword>
<dbReference type="InterPro" id="IPR018060">
    <property type="entry name" value="HTH_AraC"/>
</dbReference>
<dbReference type="SUPFAM" id="SSF53155">
    <property type="entry name" value="Methylated DNA-protein cysteine methyltransferase domain"/>
    <property type="match status" value="1"/>
</dbReference>
<accession>A0A3B0RWM5</accession>
<gene>
    <name evidence="14" type="ORF">MNBD_ALPHA02-1323</name>
</gene>
<dbReference type="AlphaFoldDB" id="A0A3B0RWM5"/>
<evidence type="ECO:0000256" key="7">
    <source>
        <dbReference type="ARBA" id="ARBA00022763"/>
    </source>
</evidence>
<dbReference type="Gene3D" id="3.30.160.70">
    <property type="entry name" value="Methylated DNA-protein cysteine methyltransferase domain"/>
    <property type="match status" value="1"/>
</dbReference>
<evidence type="ECO:0000256" key="9">
    <source>
        <dbReference type="ARBA" id="ARBA00023159"/>
    </source>
</evidence>
<dbReference type="EMBL" id="UOED01000122">
    <property type="protein sequence ID" value="VAV97930.1"/>
    <property type="molecule type" value="Genomic_DNA"/>
</dbReference>
<dbReference type="GO" id="GO:0032259">
    <property type="term" value="P:methylation"/>
    <property type="evidence" value="ECO:0007669"/>
    <property type="project" value="UniProtKB-KW"/>
</dbReference>
<dbReference type="EC" id="2.1.1.63" evidence="4"/>
<dbReference type="InterPro" id="IPR016221">
    <property type="entry name" value="Bifunct_regulatory_prot_Ada"/>
</dbReference>
<evidence type="ECO:0000256" key="11">
    <source>
        <dbReference type="ARBA" id="ARBA00023204"/>
    </source>
</evidence>
<keyword evidence="6 14" id="KW-0808">Transferase</keyword>
<dbReference type="PANTHER" id="PTHR10815">
    <property type="entry name" value="METHYLATED-DNA--PROTEIN-CYSTEINE METHYLTRANSFERASE"/>
    <property type="match status" value="1"/>
</dbReference>
<dbReference type="GO" id="GO:0006281">
    <property type="term" value="P:DNA repair"/>
    <property type="evidence" value="ECO:0007669"/>
    <property type="project" value="UniProtKB-KW"/>
</dbReference>
<keyword evidence="11" id="KW-0234">DNA repair</keyword>
<evidence type="ECO:0000256" key="4">
    <source>
        <dbReference type="ARBA" id="ARBA00011918"/>
    </source>
</evidence>
<reference evidence="14" key="1">
    <citation type="submission" date="2018-06" db="EMBL/GenBank/DDBJ databases">
        <authorList>
            <person name="Zhirakovskaya E."/>
        </authorList>
    </citation>
    <scope>NUCLEOTIDE SEQUENCE</scope>
</reference>
<name>A0A3B0RWM5_9ZZZZ</name>
<dbReference type="PANTHER" id="PTHR10815:SF14">
    <property type="entry name" value="BIFUNCTIONAL TRANSCRIPTIONAL ACTIVATOR_DNA REPAIR ENZYME ADA"/>
    <property type="match status" value="1"/>
</dbReference>
<dbReference type="Gene3D" id="1.10.10.10">
    <property type="entry name" value="Winged helix-like DNA-binding domain superfamily/Winged helix DNA-binding domain"/>
    <property type="match status" value="1"/>
</dbReference>
<comment type="similarity">
    <text evidence="3">Belongs to the MGMT family.</text>
</comment>
<dbReference type="NCBIfam" id="NF011964">
    <property type="entry name" value="PRK15435.1"/>
    <property type="match status" value="1"/>
</dbReference>
<comment type="catalytic activity">
    <reaction evidence="1">
        <text>a 4-O-methyl-thymidine in DNA + L-cysteinyl-[protein] = a thymidine in DNA + S-methyl-L-cysteinyl-[protein]</text>
        <dbReference type="Rhea" id="RHEA:53428"/>
        <dbReference type="Rhea" id="RHEA-COMP:10131"/>
        <dbReference type="Rhea" id="RHEA-COMP:10132"/>
        <dbReference type="Rhea" id="RHEA-COMP:13555"/>
        <dbReference type="Rhea" id="RHEA-COMP:13556"/>
        <dbReference type="ChEBI" id="CHEBI:29950"/>
        <dbReference type="ChEBI" id="CHEBI:82612"/>
        <dbReference type="ChEBI" id="CHEBI:137386"/>
        <dbReference type="ChEBI" id="CHEBI:137387"/>
        <dbReference type="EC" id="2.1.1.63"/>
    </reaction>
</comment>
<dbReference type="InterPro" id="IPR035451">
    <property type="entry name" value="Ada-like_dom_sf"/>
</dbReference>